<keyword evidence="3" id="KW-0479">Metal-binding</keyword>
<evidence type="ECO:0000256" key="4">
    <source>
        <dbReference type="ARBA" id="ARBA00023004"/>
    </source>
</evidence>
<dbReference type="CDD" id="cd08916">
    <property type="entry name" value="TrHb3_P"/>
    <property type="match status" value="1"/>
</dbReference>
<name>A0A9X1FV65_9RHOB</name>
<organism evidence="5 6">
    <name type="scientific">Roseobacter insulae</name>
    <dbReference type="NCBI Taxonomy" id="2859783"/>
    <lineage>
        <taxon>Bacteria</taxon>
        <taxon>Pseudomonadati</taxon>
        <taxon>Pseudomonadota</taxon>
        <taxon>Alphaproteobacteria</taxon>
        <taxon>Rhodobacterales</taxon>
        <taxon>Roseobacteraceae</taxon>
        <taxon>Roseobacter</taxon>
    </lineage>
</organism>
<evidence type="ECO:0000256" key="2">
    <source>
        <dbReference type="ARBA" id="ARBA00022617"/>
    </source>
</evidence>
<keyword evidence="2" id="KW-0349">Heme</keyword>
<sequence length="146" mass="16553">MSMELLRHGELKRRQLQHGAAAIGITEEFITHVVADFYTRIRRHPVLGRIFDAQVGDNWDEHLATMRRFWCSVALNTGTYSGKPVIVHTALPQISPAHFDIWLGIFEQTLDARAPTTAAKEHMMIRAQRIARNLQLAIATRDGQQG</sequence>
<evidence type="ECO:0000313" key="5">
    <source>
        <dbReference type="EMBL" id="MBW4707468.1"/>
    </source>
</evidence>
<evidence type="ECO:0000256" key="1">
    <source>
        <dbReference type="ARBA" id="ARBA00022448"/>
    </source>
</evidence>
<dbReference type="Pfam" id="PF01152">
    <property type="entry name" value="Bac_globin"/>
    <property type="match status" value="1"/>
</dbReference>
<reference evidence="5" key="1">
    <citation type="submission" date="2021-07" db="EMBL/GenBank/DDBJ databases">
        <title>Roseobacter insulae sp. nov., isolated from a tidal flat.</title>
        <authorList>
            <person name="Park S."/>
            <person name="Yoon J.-H."/>
        </authorList>
    </citation>
    <scope>NUCLEOTIDE SEQUENCE</scope>
    <source>
        <strain evidence="5">YSTF-M11</strain>
    </source>
</reference>
<dbReference type="RefSeq" id="WP_219500353.1">
    <property type="nucleotide sequence ID" value="NZ_JAHXDN010000002.1"/>
</dbReference>
<dbReference type="InterPro" id="IPR001486">
    <property type="entry name" value="Hemoglobin_trunc"/>
</dbReference>
<dbReference type="Proteomes" id="UP001138661">
    <property type="component" value="Unassembled WGS sequence"/>
</dbReference>
<accession>A0A9X1FV65</accession>
<dbReference type="AlphaFoldDB" id="A0A9X1FV65"/>
<proteinExistence type="predicted"/>
<dbReference type="GO" id="GO:0019825">
    <property type="term" value="F:oxygen binding"/>
    <property type="evidence" value="ECO:0007669"/>
    <property type="project" value="InterPro"/>
</dbReference>
<evidence type="ECO:0000256" key="3">
    <source>
        <dbReference type="ARBA" id="ARBA00022723"/>
    </source>
</evidence>
<dbReference type="EMBL" id="JAHXDN010000002">
    <property type="protein sequence ID" value="MBW4707468.1"/>
    <property type="molecule type" value="Genomic_DNA"/>
</dbReference>
<comment type="caution">
    <text evidence="5">The sequence shown here is derived from an EMBL/GenBank/DDBJ whole genome shotgun (WGS) entry which is preliminary data.</text>
</comment>
<keyword evidence="4" id="KW-0408">Iron</keyword>
<protein>
    <submittedName>
        <fullName evidence="5">Group III truncated hemoglobin</fullName>
    </submittedName>
</protein>
<dbReference type="GO" id="GO:0046872">
    <property type="term" value="F:metal ion binding"/>
    <property type="evidence" value="ECO:0007669"/>
    <property type="project" value="UniProtKB-KW"/>
</dbReference>
<gene>
    <name evidence="5" type="ORF">KX928_06680</name>
</gene>
<evidence type="ECO:0000313" key="6">
    <source>
        <dbReference type="Proteomes" id="UP001138661"/>
    </source>
</evidence>
<keyword evidence="6" id="KW-1185">Reference proteome</keyword>
<keyword evidence="1" id="KW-0813">Transport</keyword>